<dbReference type="Proteomes" id="UP000706525">
    <property type="component" value="Unassembled WGS sequence"/>
</dbReference>
<name>A0ABM8XZ65_9BURK</name>
<keyword evidence="2" id="KW-1185">Reference proteome</keyword>
<protein>
    <submittedName>
        <fullName evidence="1">Uncharacterized protein</fullName>
    </submittedName>
</protein>
<proteinExistence type="predicted"/>
<reference evidence="1 2" key="1">
    <citation type="submission" date="2021-08" db="EMBL/GenBank/DDBJ databases">
        <authorList>
            <person name="Peeters C."/>
        </authorList>
    </citation>
    <scope>NUCLEOTIDE SEQUENCE [LARGE SCALE GENOMIC DNA]</scope>
    <source>
        <strain evidence="1 2">LMG 32289</strain>
    </source>
</reference>
<accession>A0ABM8XZ65</accession>
<evidence type="ECO:0000313" key="1">
    <source>
        <dbReference type="EMBL" id="CAG9185658.1"/>
    </source>
</evidence>
<sequence>MRTLVAYFNNAADAAESYKGLRALCPDSAVSLYPIPAVDNRRGTLLDKIRSVVVEVAGLSPRSNAAPMRNERNMLIVNRVPESVLWEALASLRLLEARVEVTPAQPPAKMSLHAL</sequence>
<comment type="caution">
    <text evidence="1">The sequence shown here is derived from an EMBL/GenBank/DDBJ whole genome shotgun (WGS) entry which is preliminary data.</text>
</comment>
<organism evidence="1 2">
    <name type="scientific">Cupriavidus pampae</name>
    <dbReference type="NCBI Taxonomy" id="659251"/>
    <lineage>
        <taxon>Bacteria</taxon>
        <taxon>Pseudomonadati</taxon>
        <taxon>Pseudomonadota</taxon>
        <taxon>Betaproteobacteria</taxon>
        <taxon>Burkholderiales</taxon>
        <taxon>Burkholderiaceae</taxon>
        <taxon>Cupriavidus</taxon>
    </lineage>
</organism>
<gene>
    <name evidence="1" type="ORF">LMG32289_06031</name>
</gene>
<dbReference type="RefSeq" id="WP_223994997.1">
    <property type="nucleotide sequence ID" value="NZ_CAJZAG010000015.1"/>
</dbReference>
<dbReference type="EMBL" id="CAJZAG010000015">
    <property type="protein sequence ID" value="CAG9185658.1"/>
    <property type="molecule type" value="Genomic_DNA"/>
</dbReference>
<evidence type="ECO:0000313" key="2">
    <source>
        <dbReference type="Proteomes" id="UP000706525"/>
    </source>
</evidence>